<reference evidence="1 2" key="2">
    <citation type="journal article" date="2013" name="Genome Announc.">
        <title>Genome Sequence of Growth-Improving Paenibacillus mucilaginosus Strain KNP414.</title>
        <authorList>
            <person name="Lu J.J."/>
            <person name="Wang J.F."/>
            <person name="Hu X.F."/>
        </authorList>
    </citation>
    <scope>NUCLEOTIDE SEQUENCE [LARGE SCALE GENOMIC DNA]</scope>
    <source>
        <strain evidence="1 2">KNP414</strain>
    </source>
</reference>
<evidence type="ECO:0000313" key="2">
    <source>
        <dbReference type="Proteomes" id="UP000006620"/>
    </source>
</evidence>
<dbReference type="EMBL" id="CP002869">
    <property type="protein sequence ID" value="AEI39758.1"/>
    <property type="molecule type" value="Genomic_DNA"/>
</dbReference>
<dbReference type="HOGENOM" id="CLU_3186658_0_0_9"/>
<reference evidence="2" key="1">
    <citation type="submission" date="2011-06" db="EMBL/GenBank/DDBJ databases">
        <title>Complete genome sequence of Paenibacillus mucilaginosus KNP414.</title>
        <authorList>
            <person name="Wang J."/>
            <person name="Hu S."/>
            <person name="Hu X."/>
            <person name="Zhang B."/>
            <person name="Dong D."/>
            <person name="Zhang S."/>
            <person name="Zhao K."/>
            <person name="Wu D."/>
        </authorList>
    </citation>
    <scope>NUCLEOTIDE SEQUENCE [LARGE SCALE GENOMIC DNA]</scope>
    <source>
        <strain evidence="2">KNP414</strain>
    </source>
</reference>
<dbReference type="Proteomes" id="UP000006620">
    <property type="component" value="Chromosome"/>
</dbReference>
<sequence>MTTQPTANEELLQAVKLMPELKNIDIAELIEEVILVIQKYNHDLSR</sequence>
<dbReference type="KEGG" id="pms:KNP414_01191"/>
<name>F8FF58_PAEMK</name>
<dbReference type="PATRIC" id="fig|1036673.3.peg.1039"/>
<accession>F8FF58</accession>
<evidence type="ECO:0000313" key="1">
    <source>
        <dbReference type="EMBL" id="AEI39758.1"/>
    </source>
</evidence>
<dbReference type="AlphaFoldDB" id="F8FF58"/>
<proteinExistence type="predicted"/>
<organism evidence="1 2">
    <name type="scientific">Paenibacillus mucilaginosus (strain KNP414)</name>
    <dbReference type="NCBI Taxonomy" id="1036673"/>
    <lineage>
        <taxon>Bacteria</taxon>
        <taxon>Bacillati</taxon>
        <taxon>Bacillota</taxon>
        <taxon>Bacilli</taxon>
        <taxon>Bacillales</taxon>
        <taxon>Paenibacillaceae</taxon>
        <taxon>Paenibacillus</taxon>
    </lineage>
</organism>
<dbReference type="RefSeq" id="WP_013914920.1">
    <property type="nucleotide sequence ID" value="NC_015690.1"/>
</dbReference>
<gene>
    <name evidence="1" type="ordered locus">KNP414_01191</name>
</gene>
<protein>
    <submittedName>
        <fullName evidence="1">Uncharacterized protein</fullName>
    </submittedName>
</protein>